<dbReference type="Gene3D" id="1.10.10.1320">
    <property type="entry name" value="Anti-sigma factor, zinc-finger domain"/>
    <property type="match status" value="1"/>
</dbReference>
<accession>A0ABQ2P4T2</accession>
<dbReference type="InterPro" id="IPR041916">
    <property type="entry name" value="Anti_sigma_zinc_sf"/>
</dbReference>
<keyword evidence="1" id="KW-0812">Transmembrane</keyword>
<feature type="domain" description="Putative zinc-finger" evidence="2">
    <location>
        <begin position="5"/>
        <end position="37"/>
    </location>
</feature>
<evidence type="ECO:0000256" key="1">
    <source>
        <dbReference type="SAM" id="Phobius"/>
    </source>
</evidence>
<proteinExistence type="predicted"/>
<feature type="transmembrane region" description="Helical" evidence="1">
    <location>
        <begin position="91"/>
        <end position="117"/>
    </location>
</feature>
<comment type="caution">
    <text evidence="3">The sequence shown here is derived from an EMBL/GenBank/DDBJ whole genome shotgun (WGS) entry which is preliminary data.</text>
</comment>
<dbReference type="Proteomes" id="UP000637267">
    <property type="component" value="Unassembled WGS sequence"/>
</dbReference>
<dbReference type="RefSeq" id="WP_188701915.1">
    <property type="nucleotide sequence ID" value="NZ_BMLX01000001.1"/>
</dbReference>
<protein>
    <submittedName>
        <fullName evidence="3">Membrane protein</fullName>
    </submittedName>
</protein>
<gene>
    <name evidence="3" type="ORF">GCM10010970_04580</name>
</gene>
<keyword evidence="1" id="KW-0472">Membrane</keyword>
<dbReference type="Pfam" id="PF13490">
    <property type="entry name" value="zf-HC2"/>
    <property type="match status" value="1"/>
</dbReference>
<evidence type="ECO:0000259" key="2">
    <source>
        <dbReference type="Pfam" id="PF13490"/>
    </source>
</evidence>
<sequence>MNHDDIQTRLSALIDDELPQDEAALIRTHLNDCETCREAYASLLAMSTWIQRDAVTPVPPGLAAQLAASIGPAHTSVPLPRTTPRPEPKRGWFWPGVTGLGGLLAGAALMFVLLPLWQPQQDTLTQALLSGHIRALQVDHLSDVISTDQHTVKPWFAGKLDFSPPVHDLVADGFPLAGGRLDYLQQRPVAVLNYRYRLHVIEVYAWPASGKPATGVTLQTRQGYQILGWQQEGMNMWAVSDLNGTDLQRFAGLLQKAGAPG</sequence>
<organism evidence="3 4">
    <name type="scientific">Silvimonas iriomotensis</name>
    <dbReference type="NCBI Taxonomy" id="449662"/>
    <lineage>
        <taxon>Bacteria</taxon>
        <taxon>Pseudomonadati</taxon>
        <taxon>Pseudomonadota</taxon>
        <taxon>Betaproteobacteria</taxon>
        <taxon>Neisseriales</taxon>
        <taxon>Chitinibacteraceae</taxon>
        <taxon>Silvimonas</taxon>
    </lineage>
</organism>
<name>A0ABQ2P4T2_9NEIS</name>
<keyword evidence="1" id="KW-1133">Transmembrane helix</keyword>
<evidence type="ECO:0000313" key="3">
    <source>
        <dbReference type="EMBL" id="GGP18368.1"/>
    </source>
</evidence>
<keyword evidence="4" id="KW-1185">Reference proteome</keyword>
<dbReference type="InterPro" id="IPR027383">
    <property type="entry name" value="Znf_put"/>
</dbReference>
<evidence type="ECO:0000313" key="4">
    <source>
        <dbReference type="Proteomes" id="UP000637267"/>
    </source>
</evidence>
<dbReference type="EMBL" id="BMLX01000001">
    <property type="protein sequence ID" value="GGP18368.1"/>
    <property type="molecule type" value="Genomic_DNA"/>
</dbReference>
<reference evidence="4" key="1">
    <citation type="journal article" date="2019" name="Int. J. Syst. Evol. Microbiol.">
        <title>The Global Catalogue of Microorganisms (GCM) 10K type strain sequencing project: providing services to taxonomists for standard genome sequencing and annotation.</title>
        <authorList>
            <consortium name="The Broad Institute Genomics Platform"/>
            <consortium name="The Broad Institute Genome Sequencing Center for Infectious Disease"/>
            <person name="Wu L."/>
            <person name="Ma J."/>
        </authorList>
    </citation>
    <scope>NUCLEOTIDE SEQUENCE [LARGE SCALE GENOMIC DNA]</scope>
    <source>
        <strain evidence="4">CGMCC 1.8859</strain>
    </source>
</reference>